<comment type="similarity">
    <text evidence="2">Belongs to the mesothelin family.</text>
</comment>
<dbReference type="Proteomes" id="UP001314229">
    <property type="component" value="Unassembled WGS sequence"/>
</dbReference>
<evidence type="ECO:0000256" key="3">
    <source>
        <dbReference type="ARBA" id="ARBA00022729"/>
    </source>
</evidence>
<organism evidence="8 9">
    <name type="scientific">Scomber scombrus</name>
    <name type="common">Atlantic mackerel</name>
    <name type="synonym">Scomber vernalis</name>
    <dbReference type="NCBI Taxonomy" id="13677"/>
    <lineage>
        <taxon>Eukaryota</taxon>
        <taxon>Metazoa</taxon>
        <taxon>Chordata</taxon>
        <taxon>Craniata</taxon>
        <taxon>Vertebrata</taxon>
        <taxon>Euteleostomi</taxon>
        <taxon>Actinopterygii</taxon>
        <taxon>Neopterygii</taxon>
        <taxon>Teleostei</taxon>
        <taxon>Neoteleostei</taxon>
        <taxon>Acanthomorphata</taxon>
        <taxon>Pelagiaria</taxon>
        <taxon>Scombriformes</taxon>
        <taxon>Scombridae</taxon>
        <taxon>Scomber</taxon>
    </lineage>
</organism>
<accession>A0AAV1NPH7</accession>
<dbReference type="PANTHER" id="PTHR23412:SF21">
    <property type="entry name" value="OTOANCORIN ISOFORM X1"/>
    <property type="match status" value="1"/>
</dbReference>
<comment type="caution">
    <text evidence="8">The sequence shown here is derived from an EMBL/GenBank/DDBJ whole genome shotgun (WGS) entry which is preliminary data.</text>
</comment>
<dbReference type="PANTHER" id="PTHR23412">
    <property type="entry name" value="STEREOCILIN RELATED"/>
    <property type="match status" value="1"/>
</dbReference>
<evidence type="ECO:0000256" key="2">
    <source>
        <dbReference type="ARBA" id="ARBA00011016"/>
    </source>
</evidence>
<dbReference type="Pfam" id="PF06060">
    <property type="entry name" value="Mesothelin"/>
    <property type="match status" value="1"/>
</dbReference>
<evidence type="ECO:0000313" key="8">
    <source>
        <dbReference type="EMBL" id="CAK6960704.1"/>
    </source>
</evidence>
<feature type="region of interest" description="Disordered" evidence="7">
    <location>
        <begin position="798"/>
        <end position="819"/>
    </location>
</feature>
<keyword evidence="5" id="KW-0472">Membrane</keyword>
<feature type="compositionally biased region" description="Low complexity" evidence="7">
    <location>
        <begin position="803"/>
        <end position="814"/>
    </location>
</feature>
<dbReference type="GO" id="GO:0016020">
    <property type="term" value="C:membrane"/>
    <property type="evidence" value="ECO:0007669"/>
    <property type="project" value="UniProtKB-SubCell"/>
</dbReference>
<evidence type="ECO:0000256" key="4">
    <source>
        <dbReference type="ARBA" id="ARBA00022889"/>
    </source>
</evidence>
<dbReference type="GO" id="GO:0007160">
    <property type="term" value="P:cell-matrix adhesion"/>
    <property type="evidence" value="ECO:0007669"/>
    <property type="project" value="TreeGrafter"/>
</dbReference>
<proteinExistence type="inferred from homology"/>
<evidence type="ECO:0000313" key="9">
    <source>
        <dbReference type="Proteomes" id="UP001314229"/>
    </source>
</evidence>
<gene>
    <name evidence="8" type="ORF">FSCOSCO3_A031257</name>
</gene>
<comment type="subcellular location">
    <subcellularLocation>
        <location evidence="1">Membrane</location>
    </subcellularLocation>
</comment>
<dbReference type="InterPro" id="IPR010335">
    <property type="entry name" value="Mesothelin"/>
</dbReference>
<dbReference type="AlphaFoldDB" id="A0AAV1NPH7"/>
<evidence type="ECO:0000256" key="5">
    <source>
        <dbReference type="ARBA" id="ARBA00023136"/>
    </source>
</evidence>
<evidence type="ECO:0000256" key="1">
    <source>
        <dbReference type="ARBA" id="ARBA00004370"/>
    </source>
</evidence>
<dbReference type="InterPro" id="IPR026664">
    <property type="entry name" value="Stereocilin-rel"/>
</dbReference>
<reference evidence="8 9" key="1">
    <citation type="submission" date="2024-01" db="EMBL/GenBank/DDBJ databases">
        <authorList>
            <person name="Alioto T."/>
            <person name="Alioto T."/>
            <person name="Gomez Garrido J."/>
        </authorList>
    </citation>
    <scope>NUCLEOTIDE SEQUENCE [LARGE SCALE GENOMIC DNA]</scope>
</reference>
<evidence type="ECO:0000256" key="6">
    <source>
        <dbReference type="ARBA" id="ARBA00023180"/>
    </source>
</evidence>
<keyword evidence="4" id="KW-0130">Cell adhesion</keyword>
<keyword evidence="6" id="KW-0325">Glycoprotein</keyword>
<dbReference type="EMBL" id="CAWUFR010000045">
    <property type="protein sequence ID" value="CAK6960704.1"/>
    <property type="molecule type" value="Genomic_DNA"/>
</dbReference>
<name>A0AAV1NPH7_SCOSC</name>
<evidence type="ECO:0000256" key="7">
    <source>
        <dbReference type="SAM" id="MobiDB-lite"/>
    </source>
</evidence>
<protein>
    <submittedName>
        <fullName evidence="8">Otoancorin</fullName>
    </submittedName>
</protein>
<dbReference type="GO" id="GO:0009986">
    <property type="term" value="C:cell surface"/>
    <property type="evidence" value="ECO:0007669"/>
    <property type="project" value="TreeGrafter"/>
</dbReference>
<keyword evidence="9" id="KW-1185">Reference proteome</keyword>
<keyword evidence="3" id="KW-0732">Signal</keyword>
<sequence length="1127" mass="124939">MVACAVSGMMPGNKPDFKGIAKKLMMKCQNKGYPVPKMRLLYSIFNSSDLPMEDRSADQSNTLLSAFIDVLNSVSTERGKQDSLGRIPMGKPDKMRNKMWNCTHLSTMIKLMRNSSEASACYMQAFVAPLSWETLTTQAENNMDPDDYDTLLLAVKPVLLSTKRMTLPTRVEGQNMKKMMKMLQGVYDPMSEDKRTQVVKWAKEQFTENYFNCSLRPSRSMLMEHCKPSLKWLDLEALTMMGPYLSRLAPVDVDSSPKEKLCEFFRSARFRTTFSKVTHVNPSLGKKFLQKVQECFSGQEEFAEHVDKLGTLACYYNGAPDLTPDLSRKLLSQTADCDNPRITKLKKRLLKSVMSNTNDASGLTLNELGSMVTLLSPKQLSTIPSANIQEVLKTLGPNVRWTKAQLRTLVMKQLGNKKCKEVSYKELMALGSLVEGVPRCMLKHVKAREILSDTEGLKNISKRMRKGQLKAMLQGLRENVNPSELVQKLPGPLLHSISLNNLDNANITSLDQVENKIWSLPQAAFIAKKMNDLKQLKYRRLSSVLQGLTCKMIDKAADRDVKDLAQAIEETPQWLSKVQVSCAARKLFTTLEKKRPNYFKAITVEELDEIPTSLLLHLPPLMVNNLTDSVCPVFLDKMEEANLSSLPLRSPSRPALTQRALLCLTKGTILSKLTIEAVSRLGPLLCELQPFQLRLMAPDVLYSSLQAMASCLHIPQRHRAPLIQLVNQTFGDPSDWSAETMESLGPLLLLDDDAISALPNKPWMKDVLYFLKPRLSQVSNALKKKLFYLISTSNGARKKREANSNSNTDSNPDSNSKKPTVDVIEELGMSNIYWTADQLNAISVETFFTTVETLGSVSGYDADQLTVLSKKAIEAFGPVSQMNESAITQMGCIAQGFSDSDLEMFAFSMDTLEEIARCSWNESQMQPVWKGIAKHNNLIAQQLGAADMVALNRFICGLNASEIQQLNIDAFKDAVGSMDGIQCSFEIAQKLKSLAVSAFGEPSTWTEAQVSDLGNINAGLNAAELASLDPSVFSFLRKTCITLIPPRNFAALSVAQLDALGPDNAAMVTSEQRAALNGKQLASLERALTGTRGQTEDTGSGAPSLTVEGISAFMKPLLFLFTGFLLL</sequence>